<dbReference type="OrthoDB" id="3647231at2759"/>
<dbReference type="Proteomes" id="UP000660729">
    <property type="component" value="Unassembled WGS sequence"/>
</dbReference>
<keyword evidence="3" id="KW-1185">Reference proteome</keyword>
<feature type="domain" description="Heterokaryon incompatibility" evidence="1">
    <location>
        <begin position="4"/>
        <end position="162"/>
    </location>
</feature>
<dbReference type="Pfam" id="PF06985">
    <property type="entry name" value="HET"/>
    <property type="match status" value="1"/>
</dbReference>
<dbReference type="PANTHER" id="PTHR24148">
    <property type="entry name" value="ANKYRIN REPEAT DOMAIN-CONTAINING PROTEIN 39 HOMOLOG-RELATED"/>
    <property type="match status" value="1"/>
</dbReference>
<dbReference type="InterPro" id="IPR052895">
    <property type="entry name" value="HetReg/Transcr_Mod"/>
</dbReference>
<protein>
    <submittedName>
        <fullName evidence="2">Heterokaryon incompatibility protein 6, OR allele</fullName>
    </submittedName>
</protein>
<reference evidence="2" key="1">
    <citation type="submission" date="2020-04" db="EMBL/GenBank/DDBJ databases">
        <title>Draft genome resource of the tomato pathogen Pseudocercospora fuligena.</title>
        <authorList>
            <person name="Zaccaron A."/>
        </authorList>
    </citation>
    <scope>NUCLEOTIDE SEQUENCE</scope>
    <source>
        <strain evidence="2">PF001</strain>
    </source>
</reference>
<gene>
    <name evidence="2" type="ORF">HII31_10488</name>
</gene>
<comment type="caution">
    <text evidence="2">The sequence shown here is derived from an EMBL/GenBank/DDBJ whole genome shotgun (WGS) entry which is preliminary data.</text>
</comment>
<dbReference type="EMBL" id="JABCIY010000213">
    <property type="protein sequence ID" value="KAF7188203.1"/>
    <property type="molecule type" value="Genomic_DNA"/>
</dbReference>
<dbReference type="AlphaFoldDB" id="A0A8H6VDE2"/>
<evidence type="ECO:0000259" key="1">
    <source>
        <dbReference type="Pfam" id="PF06985"/>
    </source>
</evidence>
<evidence type="ECO:0000313" key="3">
    <source>
        <dbReference type="Proteomes" id="UP000660729"/>
    </source>
</evidence>
<evidence type="ECO:0000313" key="2">
    <source>
        <dbReference type="EMBL" id="KAF7188203.1"/>
    </source>
</evidence>
<sequence length="224" mass="25169">MVPYLAISYTWGEAEPPLTVFVNGESRKVRRNCHYALWQARLHYADSFIWIDSVCIDQESLSEKSQQVAIMGAIYGQAVKVLACIGPEADDSDYMLGFSDRFTNEDLDASGNNTITSEAPLPKALMQGLEATKSPAEFQRFLNGSQNFIGRTYWSRVWILQELMMARSRRILCGEHDVPFALMSNMDILANTDGIECFNPRFQQAVHGSAFTIIEGLLSTAHDR</sequence>
<dbReference type="PANTHER" id="PTHR24148:SF73">
    <property type="entry name" value="HET DOMAIN PROTEIN (AFU_ORTHOLOGUE AFUA_8G01020)"/>
    <property type="match status" value="1"/>
</dbReference>
<name>A0A8H6VDE2_9PEZI</name>
<accession>A0A8H6VDE2</accession>
<proteinExistence type="predicted"/>
<dbReference type="InterPro" id="IPR010730">
    <property type="entry name" value="HET"/>
</dbReference>
<organism evidence="2 3">
    <name type="scientific">Pseudocercospora fuligena</name>
    <dbReference type="NCBI Taxonomy" id="685502"/>
    <lineage>
        <taxon>Eukaryota</taxon>
        <taxon>Fungi</taxon>
        <taxon>Dikarya</taxon>
        <taxon>Ascomycota</taxon>
        <taxon>Pezizomycotina</taxon>
        <taxon>Dothideomycetes</taxon>
        <taxon>Dothideomycetidae</taxon>
        <taxon>Mycosphaerellales</taxon>
        <taxon>Mycosphaerellaceae</taxon>
        <taxon>Pseudocercospora</taxon>
    </lineage>
</organism>